<dbReference type="GO" id="GO:0044614">
    <property type="term" value="C:nuclear pore cytoplasmic filaments"/>
    <property type="evidence" value="ECO:0007669"/>
    <property type="project" value="TreeGrafter"/>
</dbReference>
<comment type="caution">
    <text evidence="12">The sequence shown here is derived from an EMBL/GenBank/DDBJ whole genome shotgun (WGS) entry which is preliminary data.</text>
</comment>
<evidence type="ECO:0000256" key="8">
    <source>
        <dbReference type="ARBA" id="ARBA00023132"/>
    </source>
</evidence>
<keyword evidence="7" id="KW-0811">Translocation</keyword>
<organism evidence="12 13">
    <name type="scientific">Candida oxycetoniae</name>
    <dbReference type="NCBI Taxonomy" id="497107"/>
    <lineage>
        <taxon>Eukaryota</taxon>
        <taxon>Fungi</taxon>
        <taxon>Dikarya</taxon>
        <taxon>Ascomycota</taxon>
        <taxon>Saccharomycotina</taxon>
        <taxon>Pichiomycetes</taxon>
        <taxon>Debaryomycetaceae</taxon>
        <taxon>Candida/Lodderomyces clade</taxon>
        <taxon>Candida</taxon>
    </lineage>
</organism>
<dbReference type="PANTHER" id="PTHR23198">
    <property type="entry name" value="NUCLEOPORIN"/>
    <property type="match status" value="1"/>
</dbReference>
<keyword evidence="13" id="KW-1185">Reference proteome</keyword>
<feature type="compositionally biased region" description="Polar residues" evidence="10">
    <location>
        <begin position="108"/>
        <end position="121"/>
    </location>
</feature>
<dbReference type="InterPro" id="IPR021967">
    <property type="entry name" value="Nup98_C"/>
</dbReference>
<dbReference type="GO" id="GO:0051028">
    <property type="term" value="P:mRNA transport"/>
    <property type="evidence" value="ECO:0007669"/>
    <property type="project" value="UniProtKB-KW"/>
</dbReference>
<dbReference type="GO" id="GO:0003723">
    <property type="term" value="F:RNA binding"/>
    <property type="evidence" value="ECO:0007669"/>
    <property type="project" value="TreeGrafter"/>
</dbReference>
<protein>
    <submittedName>
        <fullName evidence="12">NUP145</fullName>
    </submittedName>
</protein>
<dbReference type="GO" id="GO:0034398">
    <property type="term" value="P:telomere tethering at nuclear periphery"/>
    <property type="evidence" value="ECO:0007669"/>
    <property type="project" value="TreeGrafter"/>
</dbReference>
<dbReference type="PROSITE" id="PS51434">
    <property type="entry name" value="NUP_C"/>
    <property type="match status" value="1"/>
</dbReference>
<keyword evidence="5" id="KW-0509">mRNA transport</keyword>
<dbReference type="SUPFAM" id="SSF82215">
    <property type="entry name" value="C-terminal autoproteolytic domain of nucleoporin nup98"/>
    <property type="match status" value="1"/>
</dbReference>
<accession>A0AAI9SUY1</accession>
<keyword evidence="6" id="KW-0653">Protein transport</keyword>
<feature type="region of interest" description="Disordered" evidence="10">
    <location>
        <begin position="79"/>
        <end position="121"/>
    </location>
</feature>
<reference evidence="12" key="1">
    <citation type="journal article" date="2022" name="DNA Res.">
        <title>Genome analysis of five recently described species of the CUG-Ser clade uncovers Candida theae as a new hybrid lineage with pathogenic potential in the Candida parapsilosis species complex.</title>
        <authorList>
            <person name="Mixao V."/>
            <person name="Del Olmo V."/>
            <person name="Hegedusova E."/>
            <person name="Saus E."/>
            <person name="Pryszcz L."/>
            <person name="Cillingova A."/>
            <person name="Nosek J."/>
            <person name="Gabaldon T."/>
        </authorList>
    </citation>
    <scope>NUCLEOTIDE SEQUENCE</scope>
    <source>
        <strain evidence="12">CBS 10844</strain>
    </source>
</reference>
<evidence type="ECO:0000313" key="12">
    <source>
        <dbReference type="EMBL" id="KAI3403513.2"/>
    </source>
</evidence>
<evidence type="ECO:0000259" key="11">
    <source>
        <dbReference type="PROSITE" id="PS51434"/>
    </source>
</evidence>
<dbReference type="GO" id="GO:0000973">
    <property type="term" value="P:post-transcriptional tethering of RNA polymerase II gene DNA at nuclear periphery"/>
    <property type="evidence" value="ECO:0007669"/>
    <property type="project" value="TreeGrafter"/>
</dbReference>
<feature type="compositionally biased region" description="Acidic residues" evidence="10">
    <location>
        <begin position="258"/>
        <end position="269"/>
    </location>
</feature>
<gene>
    <name evidence="12" type="ORF">KGF56_003670</name>
</gene>
<evidence type="ECO:0000256" key="1">
    <source>
        <dbReference type="ARBA" id="ARBA00004567"/>
    </source>
</evidence>
<evidence type="ECO:0000256" key="9">
    <source>
        <dbReference type="ARBA" id="ARBA00023242"/>
    </source>
</evidence>
<dbReference type="GO" id="GO:0006405">
    <property type="term" value="P:RNA export from nucleus"/>
    <property type="evidence" value="ECO:0007669"/>
    <property type="project" value="TreeGrafter"/>
</dbReference>
<feature type="region of interest" description="Disordered" evidence="10">
    <location>
        <begin position="175"/>
        <end position="202"/>
    </location>
</feature>
<dbReference type="GO" id="GO:0017056">
    <property type="term" value="F:structural constituent of nuclear pore"/>
    <property type="evidence" value="ECO:0007669"/>
    <property type="project" value="InterPro"/>
</dbReference>
<dbReference type="PANTHER" id="PTHR23198:SF6">
    <property type="entry name" value="NUCLEAR PORE COMPLEX PROTEIN NUP98-NUP96"/>
    <property type="match status" value="1"/>
</dbReference>
<keyword evidence="4" id="KW-0068">Autocatalytic cleavage</keyword>
<feature type="region of interest" description="Disordered" evidence="10">
    <location>
        <begin position="33"/>
        <end position="65"/>
    </location>
</feature>
<evidence type="ECO:0000256" key="4">
    <source>
        <dbReference type="ARBA" id="ARBA00022813"/>
    </source>
</evidence>
<keyword evidence="9" id="KW-0539">Nucleus</keyword>
<evidence type="ECO:0000256" key="6">
    <source>
        <dbReference type="ARBA" id="ARBA00022927"/>
    </source>
</evidence>
<sequence>MSSSGKNEYLQNVDSKSEEFNLFGNSFDARKKSGGTAAGKNFPSSSYNQGVSSFSSSSNMDSKGGISSRFSWFGRTSWKPSTKNSNRLNPWDNAAGAGAGAGDADGNQFHSSKLHTLSPPSTHLVIDESKSKNTNFFNTIEEKAVHVEPLLETKPKKLPSRSRLGQLFSLFQKTDKSEDKKNKRRFPATTVTPRSLSNPSYKSVDTRRIGGIRRLVLKTKPVKYHLIDVNKVLSARQHKVVMGAISAEKLLKNDNLSDEEIEEVEEKEEEPVRKRFSKQTFDITNRKEERVETREEEKVPNLREEKQNRNFRQKVQQSPPPPQQQQQQQQQQYNGYWTFPSIDEISAMDEDCLRNLENFIIGRVGYGQIAYDYPVDLTKVKHDADLRGVSFAKQLFANVIQIERQTILAYKNEVHKPSLGMELNVPATITLEGVVNKKANLNEQINFLKSQIGMEYISYNPTTETWVFRVKHFSVWGLIDEDAQNFKELTSLKRKQDAKEMKAALEYSRVYEGQDLDQESKKQKLNEHTKIVPGGWNFPNPQKDSILLLKQSLVSDEIERELSRYNDTVDIMDEVDGNLIDSEEEGEEEGEKGESIGEMKVNVYEPFIEDESVFEKIRNNMNVSTASNWLLQLELANQFNSALAPLFETEKTPEKLTLSKVDDLIFSEFNKSKECATSKDSTFLGPISEVPDKEEIDENNPFVFSKVLSKCSFTSRKSNSIPKLHQNSKLLFRDFCDSNESDAEIELATILFEYNEKRSFEEIDYKFEKWLRSYNEESVNELLDKNRLDYLECAFICLCANDVLRAIEYALKSGSEHLAVILSLAREGDSLIKKSAQEQLKKWELGGHKIVPASIMKIYQLIAGPSSDLWKTLPWNIALCSAMAFDGTDTGTGTKSLKYLIERFEPVLPEKNSVSDVFKIFITGFDLVKLTTSHLSKKLQWIFCLVLADFEYDEVSKKFGQQLEAAGYWIEALIAYSSIKDDDLAKDLIRGLVIKKVGEVGVLDAVDEKYLVEMLKVPQSMIYEAMAIERSQRGDYWGEVEALLKNCNWEEVHKTIVTELGPNTVISCSSTEIERLKEVILQFPQNGMPVSEWNKGAGIYENYFQLCKENQGDIEVLEFLIDHLPLASVQSTKEKPAMNLISKFVGDLALENIKISNVRKKKILEFPMDETTKNYFKARISK</sequence>
<dbReference type="InterPro" id="IPR036903">
    <property type="entry name" value="Nup98_auto-Pept-S59_dom_sf"/>
</dbReference>
<dbReference type="InterPro" id="IPR037665">
    <property type="entry name" value="Nucleoporin_S59-like"/>
</dbReference>
<dbReference type="GO" id="GO:0008139">
    <property type="term" value="F:nuclear localization sequence binding"/>
    <property type="evidence" value="ECO:0007669"/>
    <property type="project" value="TreeGrafter"/>
</dbReference>
<evidence type="ECO:0000256" key="2">
    <source>
        <dbReference type="ARBA" id="ARBA00008926"/>
    </source>
</evidence>
<dbReference type="Pfam" id="PF12110">
    <property type="entry name" value="Nup96"/>
    <property type="match status" value="2"/>
</dbReference>
<dbReference type="Pfam" id="PF04096">
    <property type="entry name" value="Nucleoporin2"/>
    <property type="match status" value="1"/>
</dbReference>
<keyword evidence="3" id="KW-0813">Transport</keyword>
<evidence type="ECO:0000256" key="7">
    <source>
        <dbReference type="ARBA" id="ARBA00023010"/>
    </source>
</evidence>
<keyword evidence="8" id="KW-0906">Nuclear pore complex</keyword>
<dbReference type="AlphaFoldDB" id="A0AAI9SUY1"/>
<feature type="region of interest" description="Disordered" evidence="10">
    <location>
        <begin position="258"/>
        <end position="332"/>
    </location>
</feature>
<feature type="compositionally biased region" description="Polar residues" evidence="10">
    <location>
        <begin position="79"/>
        <end position="88"/>
    </location>
</feature>
<dbReference type="EMBL" id="JAHUZD010000125">
    <property type="protein sequence ID" value="KAI3403513.2"/>
    <property type="molecule type" value="Genomic_DNA"/>
</dbReference>
<evidence type="ECO:0000256" key="5">
    <source>
        <dbReference type="ARBA" id="ARBA00022816"/>
    </source>
</evidence>
<dbReference type="GO" id="GO:0006606">
    <property type="term" value="P:protein import into nucleus"/>
    <property type="evidence" value="ECO:0007669"/>
    <property type="project" value="TreeGrafter"/>
</dbReference>
<evidence type="ECO:0000313" key="13">
    <source>
        <dbReference type="Proteomes" id="UP001202479"/>
    </source>
</evidence>
<feature type="compositionally biased region" description="Low complexity" evidence="10">
    <location>
        <begin position="44"/>
        <end position="65"/>
    </location>
</feature>
<comment type="subcellular location">
    <subcellularLocation>
        <location evidence="1">Nucleus</location>
        <location evidence="1">Nuclear pore complex</location>
    </subcellularLocation>
</comment>
<evidence type="ECO:0000256" key="3">
    <source>
        <dbReference type="ARBA" id="ARBA00022448"/>
    </source>
</evidence>
<dbReference type="InterPro" id="IPR007230">
    <property type="entry name" value="Nup98_auto-Pept-S59_dom"/>
</dbReference>
<name>A0AAI9SUY1_9ASCO</name>
<feature type="compositionally biased region" description="Polar residues" evidence="10">
    <location>
        <begin position="189"/>
        <end position="202"/>
    </location>
</feature>
<dbReference type="Gene3D" id="1.25.40.690">
    <property type="match status" value="1"/>
</dbReference>
<feature type="domain" description="Peptidase S59" evidence="11">
    <location>
        <begin position="333"/>
        <end position="473"/>
    </location>
</feature>
<feature type="compositionally biased region" description="Basic and acidic residues" evidence="10">
    <location>
        <begin position="284"/>
        <end position="308"/>
    </location>
</feature>
<evidence type="ECO:0000256" key="10">
    <source>
        <dbReference type="SAM" id="MobiDB-lite"/>
    </source>
</evidence>
<dbReference type="Gene3D" id="3.30.1610.10">
    <property type="entry name" value="Peptidase S59, nucleoporin"/>
    <property type="match status" value="1"/>
</dbReference>
<comment type="similarity">
    <text evidence="2">Belongs to the nucleoporin GLFG family.</text>
</comment>
<dbReference type="Proteomes" id="UP001202479">
    <property type="component" value="Unassembled WGS sequence"/>
</dbReference>
<dbReference type="RefSeq" id="XP_049179260.1">
    <property type="nucleotide sequence ID" value="XM_049325026.1"/>
</dbReference>
<dbReference type="GeneID" id="73381285"/>
<proteinExistence type="inferred from homology"/>